<organism evidence="1">
    <name type="scientific">Zea mays</name>
    <name type="common">Maize</name>
    <dbReference type="NCBI Taxonomy" id="4577"/>
    <lineage>
        <taxon>Eukaryota</taxon>
        <taxon>Viridiplantae</taxon>
        <taxon>Streptophyta</taxon>
        <taxon>Embryophyta</taxon>
        <taxon>Tracheophyta</taxon>
        <taxon>Spermatophyta</taxon>
        <taxon>Magnoliopsida</taxon>
        <taxon>Liliopsida</taxon>
        <taxon>Poales</taxon>
        <taxon>Poaceae</taxon>
        <taxon>PACMAD clade</taxon>
        <taxon>Panicoideae</taxon>
        <taxon>Andropogonodae</taxon>
        <taxon>Andropogoneae</taxon>
        <taxon>Tripsacinae</taxon>
        <taxon>Zea</taxon>
    </lineage>
</organism>
<dbReference type="Proteomes" id="UP000007305">
    <property type="component" value="Chromosome 1"/>
</dbReference>
<reference evidence="1" key="1">
    <citation type="journal article" date="2009" name="PLoS Genet.">
        <title>Sequencing, mapping, and analysis of 27,455 maize full-length cDNAs.</title>
        <authorList>
            <person name="Soderlund C."/>
            <person name="Descour A."/>
            <person name="Kudrna D."/>
            <person name="Bomhoff M."/>
            <person name="Boyd L."/>
            <person name="Currie J."/>
            <person name="Angelova A."/>
            <person name="Collura K."/>
            <person name="Wissotski M."/>
            <person name="Ashley E."/>
            <person name="Morrow D."/>
            <person name="Fernandes J."/>
            <person name="Walbot V."/>
            <person name="Yu Y."/>
        </authorList>
    </citation>
    <scope>NUCLEOTIDE SEQUENCE</scope>
    <source>
        <strain evidence="1">B73</strain>
    </source>
</reference>
<reference evidence="3" key="2">
    <citation type="submission" date="2015-12" db="EMBL/GenBank/DDBJ databases">
        <title>Update maize B73 reference genome by single molecule sequencing technologies.</title>
        <authorList>
            <consortium name="Maize Genome Sequencing Project"/>
            <person name="Ware D."/>
        </authorList>
    </citation>
    <scope>NUCLEOTIDE SEQUENCE [LARGE SCALE GENOMIC DNA]</scope>
    <source>
        <strain evidence="3">cv. B73</strain>
    </source>
</reference>
<dbReference type="GeneID" id="118476022"/>
<dbReference type="EnsemblPlants" id="Zm00001eb022700_T001">
    <property type="protein sequence ID" value="Zm00001eb022700_P001"/>
    <property type="gene ID" value="Zm00001eb022700"/>
</dbReference>
<protein>
    <submittedName>
        <fullName evidence="1 2">Uncharacterized protein</fullName>
    </submittedName>
</protein>
<sequence>MGPPMAPSSLVSLAQGSHGRARPRLLLSMGVGPHPLPPPKVQVAVQQPWTPRLGNAGTRALSGLGGAAPLPALSLPNSVPLLQASSSSLSMAPLQYSPSSPSASHGAAPLILHPRNAAAELAPPPLAAQPLGETPLFLQAPASSLLPLRVCQVLGIMSREMCCCSTL</sequence>
<dbReference type="KEGG" id="zma:118476022"/>
<proteinExistence type="evidence at transcript level"/>
<evidence type="ECO:0000313" key="3">
    <source>
        <dbReference type="Proteomes" id="UP000007305"/>
    </source>
</evidence>
<dbReference type="AlphaFoldDB" id="C0HHQ6"/>
<dbReference type="HOGENOM" id="CLU_1596891_0_0_1"/>
<reference evidence="2" key="4">
    <citation type="submission" date="2021-05" db="UniProtKB">
        <authorList>
            <consortium name="EnsemblPlants"/>
        </authorList>
    </citation>
    <scope>IDENTIFICATION</scope>
    <source>
        <strain evidence="2">cv. B73</strain>
    </source>
</reference>
<accession>C0HHQ6</accession>
<dbReference type="RefSeq" id="XP_035819936.1">
    <property type="nucleotide sequence ID" value="XM_035964043.1"/>
</dbReference>
<gene>
    <name evidence="2" type="primary">LOC118476022</name>
</gene>
<keyword evidence="3" id="KW-1185">Reference proteome</keyword>
<reference evidence="2" key="3">
    <citation type="submission" date="2019-07" db="EMBL/GenBank/DDBJ databases">
        <authorList>
            <person name="Seetharam A."/>
            <person name="Woodhouse M."/>
            <person name="Cannon E."/>
        </authorList>
    </citation>
    <scope>NUCLEOTIDE SEQUENCE [LARGE SCALE GENOMIC DNA]</scope>
    <source>
        <strain evidence="2">cv. B73</strain>
    </source>
</reference>
<dbReference type="EMBL" id="BT061862">
    <property type="protein sequence ID" value="ACN26559.1"/>
    <property type="molecule type" value="mRNA"/>
</dbReference>
<evidence type="ECO:0000313" key="1">
    <source>
        <dbReference type="EMBL" id="ACN26559.1"/>
    </source>
</evidence>
<evidence type="ECO:0000313" key="2">
    <source>
        <dbReference type="EnsemblPlants" id="Zm00001eb022700_P001"/>
    </source>
</evidence>
<dbReference type="RefSeq" id="XP_035819935.1">
    <property type="nucleotide sequence ID" value="XM_035964042.1"/>
</dbReference>
<name>C0HHQ6_MAIZE</name>
<dbReference type="Gramene" id="Zm00001eb022700_T001">
    <property type="protein sequence ID" value="Zm00001eb022700_P001"/>
    <property type="gene ID" value="Zm00001eb022700"/>
</dbReference>
<dbReference type="RefSeq" id="XP_035819934.1">
    <property type="nucleotide sequence ID" value="XM_035964041.1"/>
</dbReference>